<sequence>MRVSNTCFQAGVVVLLMLVVFIIVVLSTVPQAGEDINTIGIIVSVVVVSLVCMLACGPIRCDGHDLDTTRTLQNPTSWLGGLSGDDHYGDSVRDGLWGSAAGIVELVTLGALIMVSGVWNLIKYPDSPVVGACILGASVLVSTLTYLRYFRKERRSSENQVFVQQSLTQPLRLSQQVTWRCRGKVSDFCAGAPGFNPRSRHRFI</sequence>
<protein>
    <submittedName>
        <fullName evidence="2">(California timema) hypothetical protein</fullName>
    </submittedName>
</protein>
<proteinExistence type="predicted"/>
<reference evidence="2" key="1">
    <citation type="submission" date="2020-11" db="EMBL/GenBank/DDBJ databases">
        <authorList>
            <person name="Tran Van P."/>
        </authorList>
    </citation>
    <scope>NUCLEOTIDE SEQUENCE</scope>
</reference>
<dbReference type="EMBL" id="OE182315">
    <property type="protein sequence ID" value="CAD7574374.1"/>
    <property type="molecule type" value="Genomic_DNA"/>
</dbReference>
<gene>
    <name evidence="2" type="ORF">TCMB3V08_LOCUS6991</name>
</gene>
<keyword evidence="1" id="KW-0472">Membrane</keyword>
<feature type="transmembrane region" description="Helical" evidence="1">
    <location>
        <begin position="128"/>
        <end position="147"/>
    </location>
</feature>
<dbReference type="AlphaFoldDB" id="A0A7R9P9A9"/>
<evidence type="ECO:0000313" key="2">
    <source>
        <dbReference type="EMBL" id="CAD7574374.1"/>
    </source>
</evidence>
<feature type="transmembrane region" description="Helical" evidence="1">
    <location>
        <begin position="103"/>
        <end position="122"/>
    </location>
</feature>
<evidence type="ECO:0000256" key="1">
    <source>
        <dbReference type="SAM" id="Phobius"/>
    </source>
</evidence>
<keyword evidence="1" id="KW-0812">Transmembrane</keyword>
<name>A0A7R9P9A9_TIMCA</name>
<keyword evidence="1" id="KW-1133">Transmembrane helix</keyword>
<accession>A0A7R9P9A9</accession>
<organism evidence="2">
    <name type="scientific">Timema californicum</name>
    <name type="common">California timema</name>
    <name type="synonym">Walking stick</name>
    <dbReference type="NCBI Taxonomy" id="61474"/>
    <lineage>
        <taxon>Eukaryota</taxon>
        <taxon>Metazoa</taxon>
        <taxon>Ecdysozoa</taxon>
        <taxon>Arthropoda</taxon>
        <taxon>Hexapoda</taxon>
        <taxon>Insecta</taxon>
        <taxon>Pterygota</taxon>
        <taxon>Neoptera</taxon>
        <taxon>Polyneoptera</taxon>
        <taxon>Phasmatodea</taxon>
        <taxon>Timematodea</taxon>
        <taxon>Timematoidea</taxon>
        <taxon>Timematidae</taxon>
        <taxon>Timema</taxon>
    </lineage>
</organism>
<feature type="transmembrane region" description="Helical" evidence="1">
    <location>
        <begin position="12"/>
        <end position="30"/>
    </location>
</feature>
<feature type="transmembrane region" description="Helical" evidence="1">
    <location>
        <begin position="36"/>
        <end position="56"/>
    </location>
</feature>